<dbReference type="InParanoid" id="A0A165GX97"/>
<protein>
    <submittedName>
        <fullName evidence="2">Uncharacterized protein</fullName>
    </submittedName>
</protein>
<dbReference type="RefSeq" id="XP_040768694.1">
    <property type="nucleotide sequence ID" value="XM_040908003.1"/>
</dbReference>
<dbReference type="Proteomes" id="UP000076871">
    <property type="component" value="Unassembled WGS sequence"/>
</dbReference>
<reference evidence="2 3" key="1">
    <citation type="journal article" date="2016" name="Mol. Biol. Evol.">
        <title>Comparative Genomics of Early-Diverging Mushroom-Forming Fungi Provides Insights into the Origins of Lignocellulose Decay Capabilities.</title>
        <authorList>
            <person name="Nagy L.G."/>
            <person name="Riley R."/>
            <person name="Tritt A."/>
            <person name="Adam C."/>
            <person name="Daum C."/>
            <person name="Floudas D."/>
            <person name="Sun H."/>
            <person name="Yadav J.S."/>
            <person name="Pangilinan J."/>
            <person name="Larsson K.H."/>
            <person name="Matsuura K."/>
            <person name="Barry K."/>
            <person name="Labutti K."/>
            <person name="Kuo R."/>
            <person name="Ohm R.A."/>
            <person name="Bhattacharya S.S."/>
            <person name="Shirouzu T."/>
            <person name="Yoshinaga Y."/>
            <person name="Martin F.M."/>
            <person name="Grigoriev I.V."/>
            <person name="Hibbett D.S."/>
        </authorList>
    </citation>
    <scope>NUCLEOTIDE SEQUENCE [LARGE SCALE GENOMIC DNA]</scope>
    <source>
        <strain evidence="2 3">93-53</strain>
    </source>
</reference>
<gene>
    <name evidence="2" type="ORF">LAESUDRAFT_721371</name>
</gene>
<sequence length="489" mass="54070">MSVASYRLDIPSPRPPPLPIRTQGLKSPSLSGINDAFPSQIESLSPRIHTPSTRTASRLQNRVPRSPPQSPRLRAGARGLTPPPSIHNRSVTPSQPVQGDLEEFAEHCRAWYFEQNDDAGRVMTHTLTTLPPSQRAPFARLQASIRSTYHASVNARRNAEFKAHLSATQLGASLMPHSRADPGGPLAKKERYERLERFVRSWCTMGMPGTEPFFQGLWAVMRLQVVPEHLGGAGGFRIEWEIDDAVFKEAAGKEFMLEAIDVLKGVLAFEGILSSKRSSSLTGSVPYSAVSSLSPIHSRSQSQPLPSAISDSARSRKVPPITSTTQTKRPRAPSDPFLDTPSLSTSYSSANTMAHPSTSGSTLGDEPVTPTMLPLDGVDLSASTFSVMESPDTEESMRTWIAPDLSNHEYLELLSAFPTFITRNTLPRFPVSESLQRMPDLEEGQEMQDELKRIRFGTGAIWVGSRPRSSGWEGSWWIRFKLWVRRMLC</sequence>
<evidence type="ECO:0000313" key="3">
    <source>
        <dbReference type="Proteomes" id="UP000076871"/>
    </source>
</evidence>
<proteinExistence type="predicted"/>
<feature type="compositionally biased region" description="Polar residues" evidence="1">
    <location>
        <begin position="50"/>
        <end position="60"/>
    </location>
</feature>
<feature type="region of interest" description="Disordered" evidence="1">
    <location>
        <begin position="1"/>
        <end position="95"/>
    </location>
</feature>
<name>A0A165GX97_9APHY</name>
<dbReference type="OrthoDB" id="2568455at2759"/>
<accession>A0A165GX97</accession>
<organism evidence="2 3">
    <name type="scientific">Laetiporus sulphureus 93-53</name>
    <dbReference type="NCBI Taxonomy" id="1314785"/>
    <lineage>
        <taxon>Eukaryota</taxon>
        <taxon>Fungi</taxon>
        <taxon>Dikarya</taxon>
        <taxon>Basidiomycota</taxon>
        <taxon>Agaricomycotina</taxon>
        <taxon>Agaricomycetes</taxon>
        <taxon>Polyporales</taxon>
        <taxon>Laetiporus</taxon>
    </lineage>
</organism>
<evidence type="ECO:0000313" key="2">
    <source>
        <dbReference type="EMBL" id="KZT10954.1"/>
    </source>
</evidence>
<dbReference type="GeneID" id="63825032"/>
<feature type="compositionally biased region" description="Polar residues" evidence="1">
    <location>
        <begin position="341"/>
        <end position="362"/>
    </location>
</feature>
<feature type="compositionally biased region" description="Polar residues" evidence="1">
    <location>
        <begin position="292"/>
        <end position="312"/>
    </location>
</feature>
<feature type="region of interest" description="Disordered" evidence="1">
    <location>
        <begin position="292"/>
        <end position="366"/>
    </location>
</feature>
<dbReference type="AlphaFoldDB" id="A0A165GX97"/>
<dbReference type="EMBL" id="KV427608">
    <property type="protein sequence ID" value="KZT10954.1"/>
    <property type="molecule type" value="Genomic_DNA"/>
</dbReference>
<evidence type="ECO:0000256" key="1">
    <source>
        <dbReference type="SAM" id="MobiDB-lite"/>
    </source>
</evidence>
<keyword evidence="3" id="KW-1185">Reference proteome</keyword>